<reference evidence="5" key="1">
    <citation type="submission" date="2020-05" db="EMBL/GenBank/DDBJ databases">
        <authorList>
            <person name="Chiriac C."/>
            <person name="Salcher M."/>
            <person name="Ghai R."/>
            <person name="Kavagutti S V."/>
        </authorList>
    </citation>
    <scope>NUCLEOTIDE SEQUENCE</scope>
</reference>
<dbReference type="AlphaFoldDB" id="A0A6J7RPN9"/>
<gene>
    <name evidence="5" type="ORF">UFOPK4098_01522</name>
</gene>
<evidence type="ECO:0000256" key="3">
    <source>
        <dbReference type="ARBA" id="ARBA00022777"/>
    </source>
</evidence>
<evidence type="ECO:0000256" key="1">
    <source>
        <dbReference type="ARBA" id="ARBA00022679"/>
    </source>
</evidence>
<dbReference type="PANTHER" id="PTHR42833">
    <property type="entry name" value="URIDYLATE KINASE"/>
    <property type="match status" value="1"/>
</dbReference>
<dbReference type="SUPFAM" id="SSF53633">
    <property type="entry name" value="Carbamate kinase-like"/>
    <property type="match status" value="1"/>
</dbReference>
<keyword evidence="3" id="KW-0418">Kinase</keyword>
<protein>
    <submittedName>
        <fullName evidence="5">Unannotated protein</fullName>
    </submittedName>
</protein>
<evidence type="ECO:0000313" key="5">
    <source>
        <dbReference type="EMBL" id="CAB5030789.1"/>
    </source>
</evidence>
<dbReference type="GO" id="GO:0033862">
    <property type="term" value="F:UMP kinase activity"/>
    <property type="evidence" value="ECO:0007669"/>
    <property type="project" value="TreeGrafter"/>
</dbReference>
<dbReference type="InterPro" id="IPR036393">
    <property type="entry name" value="AceGlu_kinase-like_sf"/>
</dbReference>
<sequence length="48" mass="5181">MSKGLKVMDSTAITFCMDQKIPIVVFDLLRQGNVKSILRGEAVGTLVG</sequence>
<dbReference type="EMBL" id="CAFBPN010000137">
    <property type="protein sequence ID" value="CAB5030789.1"/>
    <property type="molecule type" value="Genomic_DNA"/>
</dbReference>
<dbReference type="Gene3D" id="3.40.1160.10">
    <property type="entry name" value="Acetylglutamate kinase-like"/>
    <property type="match status" value="1"/>
</dbReference>
<keyword evidence="2" id="KW-0547">Nucleotide-binding</keyword>
<accession>A0A6J7RPN9</accession>
<dbReference type="GO" id="GO:0005524">
    <property type="term" value="F:ATP binding"/>
    <property type="evidence" value="ECO:0007669"/>
    <property type="project" value="UniProtKB-KW"/>
</dbReference>
<dbReference type="GO" id="GO:0006225">
    <property type="term" value="P:UDP biosynthetic process"/>
    <property type="evidence" value="ECO:0007669"/>
    <property type="project" value="TreeGrafter"/>
</dbReference>
<proteinExistence type="predicted"/>
<organism evidence="5">
    <name type="scientific">freshwater metagenome</name>
    <dbReference type="NCBI Taxonomy" id="449393"/>
    <lineage>
        <taxon>unclassified sequences</taxon>
        <taxon>metagenomes</taxon>
        <taxon>ecological metagenomes</taxon>
    </lineage>
</organism>
<keyword evidence="1" id="KW-0808">Transferase</keyword>
<evidence type="ECO:0000256" key="4">
    <source>
        <dbReference type="ARBA" id="ARBA00022840"/>
    </source>
</evidence>
<name>A0A6J7RPN9_9ZZZZ</name>
<evidence type="ECO:0000256" key="2">
    <source>
        <dbReference type="ARBA" id="ARBA00022741"/>
    </source>
</evidence>
<dbReference type="PANTHER" id="PTHR42833:SF4">
    <property type="entry name" value="URIDYLATE KINASE PUMPKIN, CHLOROPLASTIC"/>
    <property type="match status" value="1"/>
</dbReference>
<keyword evidence="4" id="KW-0067">ATP-binding</keyword>